<feature type="transmembrane region" description="Helical" evidence="13">
    <location>
        <begin position="98"/>
        <end position="124"/>
    </location>
</feature>
<reference evidence="14" key="2">
    <citation type="submission" date="2020-09" db="EMBL/GenBank/DDBJ databases">
        <authorList>
            <person name="Sun Q."/>
            <person name="Zhou Y."/>
        </authorList>
    </citation>
    <scope>NUCLEOTIDE SEQUENCE</scope>
    <source>
        <strain evidence="14">CGMCC 1.15254</strain>
    </source>
</reference>
<comment type="similarity">
    <text evidence="13">Belongs to the NiCoT transporter (TC 2.A.52) family.</text>
</comment>
<evidence type="ECO:0000256" key="11">
    <source>
        <dbReference type="ARBA" id="ARBA00023136"/>
    </source>
</evidence>
<feature type="transmembrane region" description="Helical" evidence="13">
    <location>
        <begin position="202"/>
        <end position="224"/>
    </location>
</feature>
<evidence type="ECO:0000256" key="8">
    <source>
        <dbReference type="ARBA" id="ARBA00022989"/>
    </source>
</evidence>
<accession>A0A917F9S0</accession>
<dbReference type="EMBL" id="BMHV01000010">
    <property type="protein sequence ID" value="GGF63201.1"/>
    <property type="molecule type" value="Genomic_DNA"/>
</dbReference>
<dbReference type="GO" id="GO:0005886">
    <property type="term" value="C:plasma membrane"/>
    <property type="evidence" value="ECO:0007669"/>
    <property type="project" value="UniProtKB-SubCell"/>
</dbReference>
<name>A0A917F9S0_9PROT</name>
<dbReference type="InterPro" id="IPR051224">
    <property type="entry name" value="NiCoT_RcnA"/>
</dbReference>
<dbReference type="GO" id="GO:0010045">
    <property type="term" value="P:response to nickel cation"/>
    <property type="evidence" value="ECO:0007669"/>
    <property type="project" value="TreeGrafter"/>
</dbReference>
<keyword evidence="8 13" id="KW-1133">Transmembrane helix</keyword>
<evidence type="ECO:0000256" key="7">
    <source>
        <dbReference type="ARBA" id="ARBA00022692"/>
    </source>
</evidence>
<dbReference type="GO" id="GO:0032025">
    <property type="term" value="P:response to cobalt ion"/>
    <property type="evidence" value="ECO:0007669"/>
    <property type="project" value="TreeGrafter"/>
</dbReference>
<evidence type="ECO:0000256" key="13">
    <source>
        <dbReference type="RuleBase" id="RU362101"/>
    </source>
</evidence>
<evidence type="ECO:0000256" key="2">
    <source>
        <dbReference type="ARBA" id="ARBA00004651"/>
    </source>
</evidence>
<comment type="subcellular location">
    <subcellularLocation>
        <location evidence="2 13">Cell membrane</location>
        <topology evidence="2 13">Multi-pass membrane protein</topology>
    </subcellularLocation>
</comment>
<dbReference type="GO" id="GO:0006824">
    <property type="term" value="P:cobalt ion transport"/>
    <property type="evidence" value="ECO:0007669"/>
    <property type="project" value="UniProtKB-KW"/>
</dbReference>
<evidence type="ECO:0000256" key="3">
    <source>
        <dbReference type="ARBA" id="ARBA00022426"/>
    </source>
</evidence>
<gene>
    <name evidence="14" type="ORF">GCM10011332_16420</name>
</gene>
<evidence type="ECO:0000256" key="5">
    <source>
        <dbReference type="ARBA" id="ARBA00022475"/>
    </source>
</evidence>
<evidence type="ECO:0000256" key="9">
    <source>
        <dbReference type="ARBA" id="ARBA00023065"/>
    </source>
</evidence>
<protein>
    <recommendedName>
        <fullName evidence="13">Nickel/cobalt efflux system</fullName>
    </recommendedName>
</protein>
<evidence type="ECO:0000313" key="14">
    <source>
        <dbReference type="EMBL" id="GGF63201.1"/>
    </source>
</evidence>
<dbReference type="Proteomes" id="UP000632498">
    <property type="component" value="Unassembled WGS sequence"/>
</dbReference>
<keyword evidence="10" id="KW-0921">Nickel transport</keyword>
<comment type="function">
    <text evidence="1">Efflux system for nickel and cobalt.</text>
</comment>
<evidence type="ECO:0000256" key="4">
    <source>
        <dbReference type="ARBA" id="ARBA00022448"/>
    </source>
</evidence>
<feature type="transmembrane region" description="Helical" evidence="13">
    <location>
        <begin position="279"/>
        <end position="298"/>
    </location>
</feature>
<keyword evidence="9" id="KW-0406">Ion transport</keyword>
<keyword evidence="7 13" id="KW-0812">Transmembrane</keyword>
<dbReference type="InterPro" id="IPR011541">
    <property type="entry name" value="Ni/Co_transpt_high_affinity"/>
</dbReference>
<evidence type="ECO:0000256" key="6">
    <source>
        <dbReference type="ARBA" id="ARBA00022596"/>
    </source>
</evidence>
<dbReference type="AlphaFoldDB" id="A0A917F9S0"/>
<dbReference type="PANTHER" id="PTHR40659">
    <property type="entry name" value="NICKEL/COBALT EFFLUX SYSTEM RCNA"/>
    <property type="match status" value="1"/>
</dbReference>
<dbReference type="GO" id="GO:0046583">
    <property type="term" value="F:monoatomic cation efflux transmembrane transporter activity"/>
    <property type="evidence" value="ECO:0007669"/>
    <property type="project" value="TreeGrafter"/>
</dbReference>
<evidence type="ECO:0000313" key="15">
    <source>
        <dbReference type="Proteomes" id="UP000632498"/>
    </source>
</evidence>
<reference evidence="14" key="1">
    <citation type="journal article" date="2014" name="Int. J. Syst. Evol. Microbiol.">
        <title>Complete genome sequence of Corynebacterium casei LMG S-19264T (=DSM 44701T), isolated from a smear-ripened cheese.</title>
        <authorList>
            <consortium name="US DOE Joint Genome Institute (JGI-PGF)"/>
            <person name="Walter F."/>
            <person name="Albersmeier A."/>
            <person name="Kalinowski J."/>
            <person name="Ruckert C."/>
        </authorList>
    </citation>
    <scope>NUCLEOTIDE SEQUENCE</scope>
    <source>
        <strain evidence="14">CGMCC 1.15254</strain>
    </source>
</reference>
<dbReference type="Pfam" id="PF03824">
    <property type="entry name" value="NicO"/>
    <property type="match status" value="1"/>
</dbReference>
<feature type="transmembrane region" description="Helical" evidence="13">
    <location>
        <begin position="57"/>
        <end position="77"/>
    </location>
</feature>
<evidence type="ECO:0000256" key="12">
    <source>
        <dbReference type="ARBA" id="ARBA00023285"/>
    </source>
</evidence>
<dbReference type="GO" id="GO:0015099">
    <property type="term" value="F:nickel cation transmembrane transporter activity"/>
    <property type="evidence" value="ECO:0007669"/>
    <property type="project" value="UniProtKB-UniRule"/>
</dbReference>
<feature type="transmembrane region" description="Helical" evidence="13">
    <location>
        <begin position="136"/>
        <end position="153"/>
    </location>
</feature>
<proteinExistence type="inferred from homology"/>
<feature type="transmembrane region" description="Helical" evidence="13">
    <location>
        <begin position="230"/>
        <end position="258"/>
    </location>
</feature>
<dbReference type="PANTHER" id="PTHR40659:SF1">
    <property type="entry name" value="NICKEL_COBALT EFFLUX SYSTEM RCNA"/>
    <property type="match status" value="1"/>
</dbReference>
<keyword evidence="5" id="KW-1003">Cell membrane</keyword>
<comment type="caution">
    <text evidence="14">The sequence shown here is derived from an EMBL/GenBank/DDBJ whole genome shotgun (WGS) entry which is preliminary data.</text>
</comment>
<keyword evidence="4 13" id="KW-0813">Transport</keyword>
<keyword evidence="12" id="KW-0170">Cobalt</keyword>
<sequence length="308" mass="33186">MPIIFLFLACLLFPVDAFANEAGYWSEMIFYIRTQQQLFHREMAGAIRAIQDGGLHAIWAMITISFLYGVFHAAGPGHGKAVIGTYLLSHESKLKKGIALSFASAFIQGLSAIVLVEGLVGIIGLSRSDAKDAVPMLEMVSFALIALIGLVLVKRGVQALWQRNHHKHKHDHHHSDHVCSTCGHSHAPDPALLTPKSSLKDVLAIIFSVGIRPCSGSVLMLIFAELIGLRFAGIAAVMAISLGTAITVSSLALLAIYFRKTALYIAERQSGSFMQNLSLIGAISGGAFIFAIGLSLLWQASQTSHPLF</sequence>
<keyword evidence="15" id="KW-1185">Reference proteome</keyword>
<organism evidence="14 15">
    <name type="scientific">Terasakiella brassicae</name>
    <dbReference type="NCBI Taxonomy" id="1634917"/>
    <lineage>
        <taxon>Bacteria</taxon>
        <taxon>Pseudomonadati</taxon>
        <taxon>Pseudomonadota</taxon>
        <taxon>Alphaproteobacteria</taxon>
        <taxon>Rhodospirillales</taxon>
        <taxon>Terasakiellaceae</taxon>
        <taxon>Terasakiella</taxon>
    </lineage>
</organism>
<evidence type="ECO:0000256" key="10">
    <source>
        <dbReference type="ARBA" id="ARBA00023112"/>
    </source>
</evidence>
<keyword evidence="3" id="KW-0171">Cobalt transport</keyword>
<dbReference type="RefSeq" id="WP_188663740.1">
    <property type="nucleotide sequence ID" value="NZ_BMHV01000010.1"/>
</dbReference>
<keyword evidence="11 13" id="KW-0472">Membrane</keyword>
<evidence type="ECO:0000256" key="1">
    <source>
        <dbReference type="ARBA" id="ARBA00002510"/>
    </source>
</evidence>
<keyword evidence="6" id="KW-0533">Nickel</keyword>